<dbReference type="Pfam" id="PF00440">
    <property type="entry name" value="TetR_N"/>
    <property type="match status" value="1"/>
</dbReference>
<dbReference type="InterPro" id="IPR001647">
    <property type="entry name" value="HTH_TetR"/>
</dbReference>
<dbReference type="PROSITE" id="PS50977">
    <property type="entry name" value="HTH_TETR_2"/>
    <property type="match status" value="1"/>
</dbReference>
<evidence type="ECO:0000259" key="5">
    <source>
        <dbReference type="PROSITE" id="PS50977"/>
    </source>
</evidence>
<evidence type="ECO:0000256" key="4">
    <source>
        <dbReference type="PROSITE-ProRule" id="PRU00335"/>
    </source>
</evidence>
<gene>
    <name evidence="6" type="ORF">FPZ12_016865</name>
</gene>
<dbReference type="EMBL" id="VMNW02000021">
    <property type="protein sequence ID" value="KAA9160506.1"/>
    <property type="molecule type" value="Genomic_DNA"/>
</dbReference>
<dbReference type="PANTHER" id="PTHR30055:SF234">
    <property type="entry name" value="HTH-TYPE TRANSCRIPTIONAL REGULATOR BETI"/>
    <property type="match status" value="1"/>
</dbReference>
<reference evidence="6" key="1">
    <citation type="submission" date="2019-09" db="EMBL/GenBank/DDBJ databases">
        <authorList>
            <person name="Teo W.F.A."/>
            <person name="Duangmal K."/>
        </authorList>
    </citation>
    <scope>NUCLEOTIDE SEQUENCE [LARGE SCALE GENOMIC DNA]</scope>
    <source>
        <strain evidence="6">K81G1</strain>
    </source>
</reference>
<dbReference type="Pfam" id="PF17932">
    <property type="entry name" value="TetR_C_24"/>
    <property type="match status" value="1"/>
</dbReference>
<dbReference type="InterPro" id="IPR050109">
    <property type="entry name" value="HTH-type_TetR-like_transc_reg"/>
</dbReference>
<dbReference type="GO" id="GO:0000976">
    <property type="term" value="F:transcription cis-regulatory region binding"/>
    <property type="evidence" value="ECO:0007669"/>
    <property type="project" value="TreeGrafter"/>
</dbReference>
<dbReference type="RefSeq" id="WP_144754658.1">
    <property type="nucleotide sequence ID" value="NZ_VMNW02000021.1"/>
</dbReference>
<proteinExistence type="predicted"/>
<evidence type="ECO:0000256" key="1">
    <source>
        <dbReference type="ARBA" id="ARBA00023015"/>
    </source>
</evidence>
<dbReference type="GO" id="GO:0003700">
    <property type="term" value="F:DNA-binding transcription factor activity"/>
    <property type="evidence" value="ECO:0007669"/>
    <property type="project" value="TreeGrafter"/>
</dbReference>
<comment type="caution">
    <text evidence="6">The sequence shown here is derived from an EMBL/GenBank/DDBJ whole genome shotgun (WGS) entry which is preliminary data.</text>
</comment>
<feature type="domain" description="HTH tetR-type" evidence="5">
    <location>
        <begin position="1"/>
        <end position="61"/>
    </location>
</feature>
<evidence type="ECO:0000313" key="7">
    <source>
        <dbReference type="Proteomes" id="UP000319769"/>
    </source>
</evidence>
<dbReference type="OrthoDB" id="9179041at2"/>
<organism evidence="6 7">
    <name type="scientific">Amycolatopsis acidicola</name>
    <dbReference type="NCBI Taxonomy" id="2596893"/>
    <lineage>
        <taxon>Bacteria</taxon>
        <taxon>Bacillati</taxon>
        <taxon>Actinomycetota</taxon>
        <taxon>Actinomycetes</taxon>
        <taxon>Pseudonocardiales</taxon>
        <taxon>Pseudonocardiaceae</taxon>
        <taxon>Amycolatopsis</taxon>
    </lineage>
</organism>
<evidence type="ECO:0000256" key="3">
    <source>
        <dbReference type="ARBA" id="ARBA00023163"/>
    </source>
</evidence>
<dbReference type="InterPro" id="IPR041490">
    <property type="entry name" value="KstR2_TetR_C"/>
</dbReference>
<keyword evidence="7" id="KW-1185">Reference proteome</keyword>
<dbReference type="Proteomes" id="UP000319769">
    <property type="component" value="Unassembled WGS sequence"/>
</dbReference>
<accession>A0A5N0V2B1</accession>
<evidence type="ECO:0000256" key="2">
    <source>
        <dbReference type="ARBA" id="ARBA00023125"/>
    </source>
</evidence>
<dbReference type="Gene3D" id="1.10.10.60">
    <property type="entry name" value="Homeodomain-like"/>
    <property type="match status" value="1"/>
</dbReference>
<dbReference type="Gene3D" id="1.10.357.10">
    <property type="entry name" value="Tetracycline Repressor, domain 2"/>
    <property type="match status" value="1"/>
</dbReference>
<evidence type="ECO:0000313" key="6">
    <source>
        <dbReference type="EMBL" id="KAA9160506.1"/>
    </source>
</evidence>
<dbReference type="PANTHER" id="PTHR30055">
    <property type="entry name" value="HTH-TYPE TRANSCRIPTIONAL REGULATOR RUTR"/>
    <property type="match status" value="1"/>
</dbReference>
<dbReference type="PRINTS" id="PR00455">
    <property type="entry name" value="HTHTETR"/>
</dbReference>
<feature type="DNA-binding region" description="H-T-H motif" evidence="4">
    <location>
        <begin position="24"/>
        <end position="43"/>
    </location>
</feature>
<name>A0A5N0V2B1_9PSEU</name>
<keyword evidence="1" id="KW-0805">Transcription regulation</keyword>
<dbReference type="InterPro" id="IPR009057">
    <property type="entry name" value="Homeodomain-like_sf"/>
</dbReference>
<keyword evidence="3" id="KW-0804">Transcription</keyword>
<dbReference type="SUPFAM" id="SSF46689">
    <property type="entry name" value="Homeodomain-like"/>
    <property type="match status" value="1"/>
</dbReference>
<sequence length="190" mass="21345">MNREQKILEAAEKLFAERSFDGVGVDAIGKEAGVTGSAIYRHFANKDEILAVLFDQATDALLMRIGEPLDAPEDELAHLVRAHVEFTMSHQRLASIWAREQHALTAVHQRNFRRRQRRYIDRWIDALGKRHPGRSREELVSTTRALHALITSDATRPPGGKRAPQLQELLTALALAALDGLAEDRVVSER</sequence>
<dbReference type="AlphaFoldDB" id="A0A5N0V2B1"/>
<keyword evidence="2 4" id="KW-0238">DNA-binding</keyword>
<protein>
    <submittedName>
        <fullName evidence="6">TetR/AcrR family transcriptional regulator</fullName>
    </submittedName>
</protein>